<dbReference type="GO" id="GO:0015833">
    <property type="term" value="P:peptide transport"/>
    <property type="evidence" value="ECO:0007669"/>
    <property type="project" value="InterPro"/>
</dbReference>
<keyword evidence="5" id="KW-0547">Nucleotide-binding</keyword>
<evidence type="ECO:0000259" key="8">
    <source>
        <dbReference type="PROSITE" id="PS50893"/>
    </source>
</evidence>
<dbReference type="OrthoDB" id="9802264at2"/>
<dbReference type="SUPFAM" id="SSF52540">
    <property type="entry name" value="P-loop containing nucleoside triphosphate hydrolases"/>
    <property type="match status" value="1"/>
</dbReference>
<organism evidence="9 10">
    <name type="scientific">Candidatus Cryosericum septentrionale</name>
    <dbReference type="NCBI Taxonomy" id="2290913"/>
    <lineage>
        <taxon>Bacteria</taxon>
        <taxon>Pseudomonadati</taxon>
        <taxon>Caldisericota/Cryosericota group</taxon>
        <taxon>Candidatus Cryosericota</taxon>
        <taxon>Candidatus Cryosericia</taxon>
        <taxon>Candidatus Cryosericales</taxon>
        <taxon>Candidatus Cryosericaceae</taxon>
        <taxon>Candidatus Cryosericum</taxon>
    </lineage>
</organism>
<evidence type="ECO:0000256" key="3">
    <source>
        <dbReference type="ARBA" id="ARBA00022448"/>
    </source>
</evidence>
<keyword evidence="6 9" id="KW-0067">ATP-binding</keyword>
<dbReference type="GO" id="GO:0005524">
    <property type="term" value="F:ATP binding"/>
    <property type="evidence" value="ECO:0007669"/>
    <property type="project" value="UniProtKB-KW"/>
</dbReference>
<dbReference type="Gene3D" id="3.40.50.300">
    <property type="entry name" value="P-loop containing nucleotide triphosphate hydrolases"/>
    <property type="match status" value="1"/>
</dbReference>
<dbReference type="NCBIfam" id="TIGR01727">
    <property type="entry name" value="oligo_HPY"/>
    <property type="match status" value="1"/>
</dbReference>
<reference evidence="9 10" key="1">
    <citation type="submission" date="2018-09" db="EMBL/GenBank/DDBJ databases">
        <title>Discovery and Ecogenomic Context for Candidatus Cryosericales, a Global Caldiserica Order Active in Thawing Permafrost.</title>
        <authorList>
            <person name="Martinez M.A."/>
            <person name="Woodcroft B.J."/>
            <person name="Ignacio Espinoza J.C."/>
            <person name="Zayed A."/>
            <person name="Singleton C.M."/>
            <person name="Boyd J."/>
            <person name="Li Y.-F."/>
            <person name="Purvine S."/>
            <person name="Maughan H."/>
            <person name="Hodgkins S.B."/>
            <person name="Anderson D."/>
            <person name="Sederholm M."/>
            <person name="Temperton B."/>
            <person name="Saleska S.R."/>
            <person name="Tyson G.W."/>
            <person name="Rich V.I."/>
        </authorList>
    </citation>
    <scope>NUCLEOTIDE SEQUENCE [LARGE SCALE GENOMIC DNA]</scope>
    <source>
        <strain evidence="9 10">SMC1</strain>
    </source>
</reference>
<dbReference type="InterPro" id="IPR003593">
    <property type="entry name" value="AAA+_ATPase"/>
</dbReference>
<sequence>MEAKENVLLDIKDLHIWYRVYGGYLKVLNGVNLILREGERVGLVGEAGCGKTTTMKSILQILPPGDFLIPKGEIYYKGKDILKMNSSEIQRLRSREIAMIFQDPTAALNPVFTVGTQIGDVIKYSIALEEKKVHKEKIKILSVKALKEVSLPDPERMLVNYPFQLSGGMRQRVCIAMAISSNRNLLIADEPGTSLDVTIQDQILRLLKEIVEKKGTSIILITHSLGVAREMTDRIYVMYAGTIVETALTKDLFRNPVHPYTKGLLASVPKLSGGGIAKGIPGRIPDYLNPPQGCRFQPRCQHATCSCAENPPQLFEVEKGHLVACYLAQR</sequence>
<dbReference type="PROSITE" id="PS50893">
    <property type="entry name" value="ABC_TRANSPORTER_2"/>
    <property type="match status" value="1"/>
</dbReference>
<dbReference type="PANTHER" id="PTHR43297:SF2">
    <property type="entry name" value="DIPEPTIDE TRANSPORT ATP-BINDING PROTEIN DPPD"/>
    <property type="match status" value="1"/>
</dbReference>
<gene>
    <name evidence="9" type="ORF">SMC1_04270</name>
</gene>
<dbReference type="GO" id="GO:0016887">
    <property type="term" value="F:ATP hydrolysis activity"/>
    <property type="evidence" value="ECO:0007669"/>
    <property type="project" value="InterPro"/>
</dbReference>
<evidence type="ECO:0000256" key="1">
    <source>
        <dbReference type="ARBA" id="ARBA00004417"/>
    </source>
</evidence>
<dbReference type="InterPro" id="IPR027417">
    <property type="entry name" value="P-loop_NTPase"/>
</dbReference>
<protein>
    <submittedName>
        <fullName evidence="9">ABC transporter ATP-binding protein</fullName>
    </submittedName>
</protein>
<accession>A0A398DXK3</accession>
<evidence type="ECO:0000313" key="10">
    <source>
        <dbReference type="Proteomes" id="UP000266113"/>
    </source>
</evidence>
<dbReference type="GO" id="GO:0005886">
    <property type="term" value="C:plasma membrane"/>
    <property type="evidence" value="ECO:0007669"/>
    <property type="project" value="UniProtKB-SubCell"/>
</dbReference>
<dbReference type="Proteomes" id="UP000266113">
    <property type="component" value="Unassembled WGS sequence"/>
</dbReference>
<comment type="subcellular location">
    <subcellularLocation>
        <location evidence="1">Cell inner membrane</location>
        <topology evidence="1">Peripheral membrane protein</topology>
    </subcellularLocation>
</comment>
<dbReference type="Pfam" id="PF00005">
    <property type="entry name" value="ABC_tran"/>
    <property type="match status" value="1"/>
</dbReference>
<evidence type="ECO:0000313" key="9">
    <source>
        <dbReference type="EMBL" id="RIE16878.1"/>
    </source>
</evidence>
<dbReference type="InterPro" id="IPR050388">
    <property type="entry name" value="ABC_Ni/Peptide_Import"/>
</dbReference>
<evidence type="ECO:0000256" key="2">
    <source>
        <dbReference type="ARBA" id="ARBA00005417"/>
    </source>
</evidence>
<dbReference type="EMBL" id="QXIY01000017">
    <property type="protein sequence ID" value="RIE16878.1"/>
    <property type="molecule type" value="Genomic_DNA"/>
</dbReference>
<evidence type="ECO:0000256" key="7">
    <source>
        <dbReference type="ARBA" id="ARBA00023136"/>
    </source>
</evidence>
<dbReference type="CDD" id="cd03257">
    <property type="entry name" value="ABC_NikE_OppD_transporters"/>
    <property type="match status" value="1"/>
</dbReference>
<proteinExistence type="inferred from homology"/>
<dbReference type="PANTHER" id="PTHR43297">
    <property type="entry name" value="OLIGOPEPTIDE TRANSPORT ATP-BINDING PROTEIN APPD"/>
    <property type="match status" value="1"/>
</dbReference>
<comment type="similarity">
    <text evidence="2">Belongs to the ABC transporter superfamily.</text>
</comment>
<dbReference type="RefSeq" id="WP_119085561.1">
    <property type="nucleotide sequence ID" value="NZ_QXIY01000017.1"/>
</dbReference>
<feature type="domain" description="ABC transporter" evidence="8">
    <location>
        <begin position="11"/>
        <end position="265"/>
    </location>
</feature>
<evidence type="ECO:0000256" key="5">
    <source>
        <dbReference type="ARBA" id="ARBA00022741"/>
    </source>
</evidence>
<comment type="caution">
    <text evidence="9">The sequence shown here is derived from an EMBL/GenBank/DDBJ whole genome shotgun (WGS) entry which is preliminary data.</text>
</comment>
<dbReference type="Pfam" id="PF08352">
    <property type="entry name" value="oligo_HPY"/>
    <property type="match status" value="1"/>
</dbReference>
<dbReference type="PROSITE" id="PS00211">
    <property type="entry name" value="ABC_TRANSPORTER_1"/>
    <property type="match status" value="1"/>
</dbReference>
<keyword evidence="4" id="KW-1003">Cell membrane</keyword>
<dbReference type="InterPro" id="IPR003439">
    <property type="entry name" value="ABC_transporter-like_ATP-bd"/>
</dbReference>
<evidence type="ECO:0000256" key="4">
    <source>
        <dbReference type="ARBA" id="ARBA00022475"/>
    </source>
</evidence>
<keyword evidence="7" id="KW-0472">Membrane</keyword>
<dbReference type="AlphaFoldDB" id="A0A398DXK3"/>
<evidence type="ECO:0000256" key="6">
    <source>
        <dbReference type="ARBA" id="ARBA00022840"/>
    </source>
</evidence>
<name>A0A398DXK3_9BACT</name>
<keyword evidence="10" id="KW-1185">Reference proteome</keyword>
<dbReference type="FunFam" id="3.40.50.300:FF:000016">
    <property type="entry name" value="Oligopeptide ABC transporter ATP-binding component"/>
    <property type="match status" value="1"/>
</dbReference>
<keyword evidence="3" id="KW-0813">Transport</keyword>
<dbReference type="InterPro" id="IPR013563">
    <property type="entry name" value="Oligopep_ABC_C"/>
</dbReference>
<dbReference type="InterPro" id="IPR017871">
    <property type="entry name" value="ABC_transporter-like_CS"/>
</dbReference>
<dbReference type="SMART" id="SM00382">
    <property type="entry name" value="AAA"/>
    <property type="match status" value="1"/>
</dbReference>